<dbReference type="GO" id="GO:0051301">
    <property type="term" value="P:cell division"/>
    <property type="evidence" value="ECO:0007669"/>
    <property type="project" value="UniProtKB-UniRule"/>
</dbReference>
<evidence type="ECO:0000256" key="2">
    <source>
        <dbReference type="ARBA" id="ARBA00022729"/>
    </source>
</evidence>
<dbReference type="EMBL" id="QWEY01000002">
    <property type="protein sequence ID" value="RGP38476.1"/>
    <property type="molecule type" value="Genomic_DNA"/>
</dbReference>
<keyword evidence="7 8" id="KW-0131">Cell cycle</keyword>
<dbReference type="Pfam" id="PF00691">
    <property type="entry name" value="OmpA"/>
    <property type="match status" value="1"/>
</dbReference>
<dbReference type="AlphaFoldDB" id="A0A411Z5X8"/>
<dbReference type="HAMAP" id="MF_02204">
    <property type="entry name" value="Pal"/>
    <property type="match status" value="1"/>
</dbReference>
<dbReference type="PRINTS" id="PR01021">
    <property type="entry name" value="OMPADOMAIN"/>
</dbReference>
<keyword evidence="3 8" id="KW-0472">Membrane</keyword>
<evidence type="ECO:0000259" key="10">
    <source>
        <dbReference type="PROSITE" id="PS51123"/>
    </source>
</evidence>
<dbReference type="NCBIfam" id="TIGR02802">
    <property type="entry name" value="Pal_lipo"/>
    <property type="match status" value="1"/>
</dbReference>
<keyword evidence="2 8" id="KW-0732">Signal</keyword>
<feature type="signal peptide" evidence="9">
    <location>
        <begin position="1"/>
        <end position="17"/>
    </location>
</feature>
<comment type="similarity">
    <text evidence="8">Belongs to the Pal lipoprotein family.</text>
</comment>
<keyword evidence="1 8" id="KW-0132">Cell division</keyword>
<evidence type="ECO:0000256" key="5">
    <source>
        <dbReference type="ARBA" id="ARBA00023237"/>
    </source>
</evidence>
<dbReference type="PANTHER" id="PTHR30329:SF21">
    <property type="entry name" value="LIPOPROTEIN YIAD-RELATED"/>
    <property type="match status" value="1"/>
</dbReference>
<dbReference type="PROSITE" id="PS01068">
    <property type="entry name" value="OMPA_1"/>
    <property type="match status" value="1"/>
</dbReference>
<dbReference type="GO" id="GO:0009279">
    <property type="term" value="C:cell outer membrane"/>
    <property type="evidence" value="ECO:0007669"/>
    <property type="project" value="UniProtKB-SubCell"/>
</dbReference>
<dbReference type="InterPro" id="IPR050330">
    <property type="entry name" value="Bact_OuterMem_StrucFunc"/>
</dbReference>
<dbReference type="PANTHER" id="PTHR30329">
    <property type="entry name" value="STATOR ELEMENT OF FLAGELLAR MOTOR COMPLEX"/>
    <property type="match status" value="1"/>
</dbReference>
<accession>A0A411Z5X8</accession>
<dbReference type="InterPro" id="IPR006664">
    <property type="entry name" value="OMP_bac"/>
</dbReference>
<dbReference type="InterPro" id="IPR006690">
    <property type="entry name" value="OMPA-like_CS"/>
</dbReference>
<feature type="chain" id="PRO_5019288112" description="Peptidoglycan-associated lipoprotein" evidence="9">
    <location>
        <begin position="18"/>
        <end position="179"/>
    </location>
</feature>
<dbReference type="CDD" id="cd07185">
    <property type="entry name" value="OmpA_C-like"/>
    <property type="match status" value="1"/>
</dbReference>
<evidence type="ECO:0000256" key="7">
    <source>
        <dbReference type="ARBA" id="ARBA00023306"/>
    </source>
</evidence>
<dbReference type="OrthoDB" id="9809164at2"/>
<dbReference type="InterPro" id="IPR014169">
    <property type="entry name" value="Pal_lipo_C"/>
</dbReference>
<dbReference type="InterPro" id="IPR036737">
    <property type="entry name" value="OmpA-like_sf"/>
</dbReference>
<evidence type="ECO:0000256" key="6">
    <source>
        <dbReference type="ARBA" id="ARBA00023288"/>
    </source>
</evidence>
<dbReference type="PROSITE" id="PS51257">
    <property type="entry name" value="PROKAR_LIPOPROTEIN"/>
    <property type="match status" value="1"/>
</dbReference>
<keyword evidence="5 8" id="KW-0998">Cell outer membrane</keyword>
<keyword evidence="4 8" id="KW-0564">Palmitate</keyword>
<organism evidence="11 12">
    <name type="scientific">Pseudotabrizicola alkalilacus</name>
    <dbReference type="NCBI Taxonomy" id="2305252"/>
    <lineage>
        <taxon>Bacteria</taxon>
        <taxon>Pseudomonadati</taxon>
        <taxon>Pseudomonadota</taxon>
        <taxon>Alphaproteobacteria</taxon>
        <taxon>Rhodobacterales</taxon>
        <taxon>Paracoccaceae</taxon>
        <taxon>Pseudotabrizicola</taxon>
    </lineage>
</organism>
<dbReference type="Gene3D" id="3.30.1330.60">
    <property type="entry name" value="OmpA-like domain"/>
    <property type="match status" value="1"/>
</dbReference>
<evidence type="ECO:0000313" key="11">
    <source>
        <dbReference type="EMBL" id="RGP38476.1"/>
    </source>
</evidence>
<reference evidence="11 12" key="1">
    <citation type="submission" date="2018-08" db="EMBL/GenBank/DDBJ databases">
        <title>Flavobacterium tibetense sp. nov., isolated from a wetland YonghuCo on Tibetan Plateau.</title>
        <authorList>
            <person name="Phurbu D."/>
            <person name="Lu H."/>
            <person name="Xing P."/>
        </authorList>
    </citation>
    <scope>NUCLEOTIDE SEQUENCE [LARGE SCALE GENOMIC DNA]</scope>
    <source>
        <strain evidence="11 12">DJC</strain>
    </source>
</reference>
<feature type="domain" description="OmpA-like" evidence="10">
    <location>
        <begin position="60"/>
        <end position="177"/>
    </location>
</feature>
<comment type="subcellular location">
    <subcellularLocation>
        <location evidence="8">Cell outer membrane</location>
        <topology evidence="8">Lipid-anchor</topology>
    </subcellularLocation>
</comment>
<dbReference type="RefSeq" id="WP_118150519.1">
    <property type="nucleotide sequence ID" value="NZ_QWEY01000002.1"/>
</dbReference>
<dbReference type="InterPro" id="IPR006665">
    <property type="entry name" value="OmpA-like"/>
</dbReference>
<name>A0A411Z5X8_9RHOB</name>
<evidence type="ECO:0000256" key="8">
    <source>
        <dbReference type="HAMAP-Rule" id="MF_02204"/>
    </source>
</evidence>
<evidence type="ECO:0000313" key="12">
    <source>
        <dbReference type="Proteomes" id="UP000284547"/>
    </source>
</evidence>
<dbReference type="Proteomes" id="UP000284547">
    <property type="component" value="Unassembled WGS sequence"/>
</dbReference>
<evidence type="ECO:0000256" key="1">
    <source>
        <dbReference type="ARBA" id="ARBA00022618"/>
    </source>
</evidence>
<protein>
    <recommendedName>
        <fullName evidence="8">Peptidoglycan-associated lipoprotein</fullName>
        <shortName evidence="8">PAL</shortName>
    </recommendedName>
</protein>
<evidence type="ECO:0000256" key="3">
    <source>
        <dbReference type="ARBA" id="ARBA00023136"/>
    </source>
</evidence>
<dbReference type="InterPro" id="IPR039001">
    <property type="entry name" value="Pal"/>
</dbReference>
<comment type="subunit">
    <text evidence="8">The Tol-Pal system is composed of five core proteins: the inner membrane proteins TolA, TolQ and TolR, the periplasmic protein TolB and the outer membrane protein Pal. They form a network linking the inner and outer membranes and the peptidoglycan layer.</text>
</comment>
<dbReference type="SUPFAM" id="SSF103088">
    <property type="entry name" value="OmpA-like"/>
    <property type="match status" value="1"/>
</dbReference>
<comment type="caution">
    <text evidence="11">The sequence shown here is derived from an EMBL/GenBank/DDBJ whole genome shotgun (WGS) entry which is preliminary data.</text>
</comment>
<keyword evidence="12" id="KW-1185">Reference proteome</keyword>
<gene>
    <name evidence="8 11" type="primary">pal</name>
    <name evidence="11" type="ORF">D1012_06625</name>
</gene>
<dbReference type="PROSITE" id="PS51123">
    <property type="entry name" value="OMPA_2"/>
    <property type="match status" value="1"/>
</dbReference>
<comment type="function">
    <text evidence="8">Part of the Tol-Pal system, which plays a role in outer membrane invagination during cell division and is important for maintaining outer membrane integrity.</text>
</comment>
<keyword evidence="6 8" id="KW-0449">Lipoprotein</keyword>
<sequence length="179" mass="18668">MSLLPKALLLVAAFGLAACNNPDRFGAGGAGAGSAGGAGGMNGGFVDTTGLGDPNNPQSIAYFNQRVGDRVLFPVDQHTLTDQGRQVLSGQAQWLMTNASYAVIIEGHADEQGTREYNLSLGARRAAAVQNYLISQGVPAGRMRTVSYGKERPIEVCSTEACYSQNRRSVTVLSMGAGA</sequence>
<evidence type="ECO:0000256" key="9">
    <source>
        <dbReference type="SAM" id="SignalP"/>
    </source>
</evidence>
<evidence type="ECO:0000256" key="4">
    <source>
        <dbReference type="ARBA" id="ARBA00023139"/>
    </source>
</evidence>
<proteinExistence type="inferred from homology"/>